<feature type="non-terminal residue" evidence="2">
    <location>
        <position position="1"/>
    </location>
</feature>
<reference evidence="3" key="1">
    <citation type="journal article" date="2012" name="Nat. Genet.">
        <title>Lifestyle transitions in plant pathogenic Colletotrichum fungi deciphered by genome and transcriptome analyses.</title>
        <authorList>
            <person name="O'Connell R.J."/>
            <person name="Thon M.R."/>
            <person name="Hacquard S."/>
            <person name="Amyotte S.G."/>
            <person name="Kleemann J."/>
            <person name="Torres M.F."/>
            <person name="Damm U."/>
            <person name="Buiate E.A."/>
            <person name="Epstein L."/>
            <person name="Alkan N."/>
            <person name="Altmueller J."/>
            <person name="Alvarado-Balderrama L."/>
            <person name="Bauser C.A."/>
            <person name="Becker C."/>
            <person name="Birren B.W."/>
            <person name="Chen Z."/>
            <person name="Choi J."/>
            <person name="Crouch J.A."/>
            <person name="Duvick J.P."/>
            <person name="Farman M.A."/>
            <person name="Gan P."/>
            <person name="Heiman D."/>
            <person name="Henrissat B."/>
            <person name="Howard R.J."/>
            <person name="Kabbage M."/>
            <person name="Koch C."/>
            <person name="Kracher B."/>
            <person name="Kubo Y."/>
            <person name="Law A.D."/>
            <person name="Lebrun M.-H."/>
            <person name="Lee Y.-H."/>
            <person name="Miyara I."/>
            <person name="Moore N."/>
            <person name="Neumann U."/>
            <person name="Nordstroem K."/>
            <person name="Panaccione D.G."/>
            <person name="Panstruga R."/>
            <person name="Place M."/>
            <person name="Proctor R.H."/>
            <person name="Prusky D."/>
            <person name="Rech G."/>
            <person name="Reinhardt R."/>
            <person name="Rollins J.A."/>
            <person name="Rounsley S."/>
            <person name="Schardl C.L."/>
            <person name="Schwartz D.C."/>
            <person name="Shenoy N."/>
            <person name="Shirasu K."/>
            <person name="Sikhakolli U.R."/>
            <person name="Stueber K."/>
            <person name="Sukno S.A."/>
            <person name="Sweigard J.A."/>
            <person name="Takano Y."/>
            <person name="Takahara H."/>
            <person name="Trail F."/>
            <person name="van der Does H.C."/>
            <person name="Voll L.M."/>
            <person name="Will I."/>
            <person name="Young S."/>
            <person name="Zeng Q."/>
            <person name="Zhang J."/>
            <person name="Zhou S."/>
            <person name="Dickman M.B."/>
            <person name="Schulze-Lefert P."/>
            <person name="Ver Loren van Themaat E."/>
            <person name="Ma L.-J."/>
            <person name="Vaillancourt L.J."/>
        </authorList>
    </citation>
    <scope>NUCLEOTIDE SEQUENCE [LARGE SCALE GENOMIC DNA]</scope>
    <source>
        <strain evidence="3">IMI 349063</strain>
    </source>
</reference>
<gene>
    <name evidence="2" type="ORF">CH063_10656</name>
</gene>
<evidence type="ECO:0000313" key="2">
    <source>
        <dbReference type="EMBL" id="CCF39965.1"/>
    </source>
</evidence>
<accession>H1VIB2</accession>
<dbReference type="HOGENOM" id="CLU_2928904_0_0_1"/>
<dbReference type="AlphaFoldDB" id="H1VIB2"/>
<dbReference type="EMBL" id="CACQ02003796">
    <property type="protein sequence ID" value="CCF39965.1"/>
    <property type="molecule type" value="Genomic_DNA"/>
</dbReference>
<feature type="compositionally biased region" description="Basic and acidic residues" evidence="1">
    <location>
        <begin position="36"/>
        <end position="47"/>
    </location>
</feature>
<proteinExistence type="predicted"/>
<name>H1VIB2_COLHI</name>
<evidence type="ECO:0000313" key="3">
    <source>
        <dbReference type="Proteomes" id="UP000007174"/>
    </source>
</evidence>
<protein>
    <submittedName>
        <fullName evidence="2">Uncharacterized protein</fullName>
    </submittedName>
</protein>
<organism evidence="2 3">
    <name type="scientific">Colletotrichum higginsianum (strain IMI 349063)</name>
    <name type="common">Crucifer anthracnose fungus</name>
    <dbReference type="NCBI Taxonomy" id="759273"/>
    <lineage>
        <taxon>Eukaryota</taxon>
        <taxon>Fungi</taxon>
        <taxon>Dikarya</taxon>
        <taxon>Ascomycota</taxon>
        <taxon>Pezizomycotina</taxon>
        <taxon>Sordariomycetes</taxon>
        <taxon>Hypocreomycetidae</taxon>
        <taxon>Glomerellales</taxon>
        <taxon>Glomerellaceae</taxon>
        <taxon>Colletotrichum</taxon>
        <taxon>Colletotrichum destructivum species complex</taxon>
    </lineage>
</organism>
<feature type="region of interest" description="Disordered" evidence="1">
    <location>
        <begin position="10"/>
        <end position="48"/>
    </location>
</feature>
<evidence type="ECO:0000256" key="1">
    <source>
        <dbReference type="SAM" id="MobiDB-lite"/>
    </source>
</evidence>
<sequence>VRCKVLFRPSRVSTSMRRRKQLAAPHIPDGLRLPNPRKDGHQMDHRASTQRRWIFRRDCLS</sequence>
<dbReference type="Proteomes" id="UP000007174">
    <property type="component" value="Unassembled WGS sequence"/>
</dbReference>